<dbReference type="EMBL" id="MCFK01003225">
    <property type="protein sequence ID" value="RKF62617.1"/>
    <property type="molecule type" value="Genomic_DNA"/>
</dbReference>
<evidence type="ECO:0000313" key="2">
    <source>
        <dbReference type="Proteomes" id="UP000286134"/>
    </source>
</evidence>
<protein>
    <submittedName>
        <fullName evidence="1">Uncharacterized protein</fullName>
    </submittedName>
</protein>
<dbReference type="Proteomes" id="UP000286134">
    <property type="component" value="Unassembled WGS sequence"/>
</dbReference>
<name>A0A420HYX5_9PEZI</name>
<gene>
    <name evidence="1" type="ORF">OnM2_032078</name>
</gene>
<proteinExistence type="predicted"/>
<keyword evidence="2" id="KW-1185">Reference proteome</keyword>
<reference evidence="1 2" key="1">
    <citation type="journal article" date="2018" name="BMC Genomics">
        <title>Comparative genome analyses reveal sequence features reflecting distinct modes of host-adaptation between dicot and monocot powdery mildew.</title>
        <authorList>
            <person name="Wu Y."/>
            <person name="Ma X."/>
            <person name="Pan Z."/>
            <person name="Kale S.D."/>
            <person name="Song Y."/>
            <person name="King H."/>
            <person name="Zhang Q."/>
            <person name="Presley C."/>
            <person name="Deng X."/>
            <person name="Wei C.I."/>
            <person name="Xiao S."/>
        </authorList>
    </citation>
    <scope>NUCLEOTIDE SEQUENCE [LARGE SCALE GENOMIC DNA]</scope>
    <source>
        <strain evidence="1">UMSG2</strain>
    </source>
</reference>
<evidence type="ECO:0000313" key="1">
    <source>
        <dbReference type="EMBL" id="RKF62617.1"/>
    </source>
</evidence>
<comment type="caution">
    <text evidence="1">The sequence shown here is derived from an EMBL/GenBank/DDBJ whole genome shotgun (WGS) entry which is preliminary data.</text>
</comment>
<dbReference type="AlphaFoldDB" id="A0A420HYX5"/>
<dbReference type="STRING" id="212602.A0A420HYX5"/>
<accession>A0A420HYX5</accession>
<sequence length="261" mass="29854">MVNISKIAPGLAIRSIFEPSLHIFLRLTGVLIGEEPNEAISNVNLYDKLKTPLEAMSKNPEVKDNQKFNTESNHEYSYHLKNHWVLDRGTDIYVCNDENRHNSERSSDETKEHSIIAGKTEYQIEAWGTTKVPVYTENGEAYITLKKTALVPGFMTNLISLPLMIEGGIHWSSPKPLKLEKTNGEEFCKLFRSGKHLIFELVNSSDENISLALASTKKSSTRHKTFTKKDLHRVLGHPSPEVIEHVYRLWCCKRREHINSR</sequence>
<dbReference type="OrthoDB" id="3599679at2759"/>
<organism evidence="1 2">
    <name type="scientific">Erysiphe neolycopersici</name>
    <dbReference type="NCBI Taxonomy" id="212602"/>
    <lineage>
        <taxon>Eukaryota</taxon>
        <taxon>Fungi</taxon>
        <taxon>Dikarya</taxon>
        <taxon>Ascomycota</taxon>
        <taxon>Pezizomycotina</taxon>
        <taxon>Leotiomycetes</taxon>
        <taxon>Erysiphales</taxon>
        <taxon>Erysiphaceae</taxon>
        <taxon>Erysiphe</taxon>
    </lineage>
</organism>